<proteinExistence type="predicted"/>
<accession>A0A0K0HH15</accession>
<dbReference type="Proteomes" id="UP000000289">
    <property type="component" value="Chromosome"/>
</dbReference>
<protein>
    <submittedName>
        <fullName evidence="1">Putative exported protein</fullName>
    </submittedName>
</protein>
<sequence length="246" mass="27813">MNFIMLINRKSGWLVCAVIFIGAIVWLNEQDTPENHVSGELKSMKTMALMKKYDPQSWQKIYDELLLIEKNNKDPHKVAALLIPVTENFVLARLPFSADKDVIAYGKSSVERLTIIAKNSKEDCLRAIDPSIDGPVNGATLLKIFPWEMRERFDKASSDMIISSYSPDKHQVSESETQQATNDIGAIIKNLRERFGSDFDYWQESTADLSKSSVVCDIELAFWQQVLSTPAPRAAAIIRKLNMKAE</sequence>
<evidence type="ECO:0000313" key="2">
    <source>
        <dbReference type="Proteomes" id="UP000000289"/>
    </source>
</evidence>
<name>A0A0K0HH15_SALBC</name>
<dbReference type="eggNOG" id="ENOG502Z9R1">
    <property type="taxonomic scope" value="Bacteria"/>
</dbReference>
<dbReference type="AlphaFoldDB" id="A0A0K0HH15"/>
<organism evidence="1 2">
    <name type="scientific">Salmonella bongori (strain ATCC 43975 / DSM 13772 / NCTC 12419)</name>
    <dbReference type="NCBI Taxonomy" id="218493"/>
    <lineage>
        <taxon>Bacteria</taxon>
        <taxon>Pseudomonadati</taxon>
        <taxon>Pseudomonadota</taxon>
        <taxon>Gammaproteobacteria</taxon>
        <taxon>Enterobacterales</taxon>
        <taxon>Enterobacteriaceae</taxon>
        <taxon>Salmonella</taxon>
    </lineage>
</organism>
<dbReference type="KEGG" id="sbg:SBG_3892"/>
<dbReference type="EMBL" id="FR877557">
    <property type="protein sequence ID" value="CCC32934.1"/>
    <property type="molecule type" value="Genomic_DNA"/>
</dbReference>
<gene>
    <name evidence="1" type="ordered locus">SBG_3892</name>
</gene>
<reference evidence="1 2" key="1">
    <citation type="journal article" date="2011" name="PLoS Pathog.">
        <title>Salmonella bongori provides insights into the evolution of the Salmonellae.</title>
        <authorList>
            <person name="Fookes M."/>
            <person name="Schroeder G.N."/>
            <person name="Langridge G.C."/>
            <person name="Blondel C.J."/>
            <person name="Mammina C."/>
            <person name="Connor T.R."/>
            <person name="Seth-Smith H."/>
            <person name="Vernikos G.S."/>
            <person name="Robinson K.S."/>
            <person name="Sanders M."/>
            <person name="Petty N.K."/>
            <person name="Kingsley R.A."/>
            <person name="Baumler A.J."/>
            <person name="Nuccio S.P."/>
            <person name="Contreras I."/>
            <person name="Santiviago C.A."/>
            <person name="Maskell D."/>
            <person name="Barrow P."/>
            <person name="Humphrey T."/>
            <person name="Nastasi A."/>
            <person name="Roberts M."/>
            <person name="Frankel G."/>
            <person name="Parkhill J."/>
            <person name="Dougan G."/>
            <person name="Thomson N.R."/>
        </authorList>
    </citation>
    <scope>NUCLEOTIDE SEQUENCE [LARGE SCALE GENOMIC DNA]</scope>
    <source>
        <strain evidence="2">ATCC 43975 / DSM 13772 / NCTC 12419</strain>
    </source>
</reference>
<evidence type="ECO:0000313" key="1">
    <source>
        <dbReference type="EMBL" id="CCC32934.1"/>
    </source>
</evidence>